<comment type="caution">
    <text evidence="1">The sequence shown here is derived from an EMBL/GenBank/DDBJ whole genome shotgun (WGS) entry which is preliminary data.</text>
</comment>
<evidence type="ECO:0000313" key="2">
    <source>
        <dbReference type="Proteomes" id="UP001293254"/>
    </source>
</evidence>
<reference evidence="1" key="1">
    <citation type="submission" date="2020-06" db="EMBL/GenBank/DDBJ databases">
        <authorList>
            <person name="Li T."/>
            <person name="Hu X."/>
            <person name="Zhang T."/>
            <person name="Song X."/>
            <person name="Zhang H."/>
            <person name="Dai N."/>
            <person name="Sheng W."/>
            <person name="Hou X."/>
            <person name="Wei L."/>
        </authorList>
    </citation>
    <scope>NUCLEOTIDE SEQUENCE</scope>
    <source>
        <strain evidence="1">3651</strain>
        <tissue evidence="1">Leaf</tissue>
    </source>
</reference>
<evidence type="ECO:0000313" key="1">
    <source>
        <dbReference type="EMBL" id="KAK4424780.1"/>
    </source>
</evidence>
<protein>
    <submittedName>
        <fullName evidence="1">Uncharacterized protein</fullName>
    </submittedName>
</protein>
<organism evidence="1 2">
    <name type="scientific">Sesamum alatum</name>
    <dbReference type="NCBI Taxonomy" id="300844"/>
    <lineage>
        <taxon>Eukaryota</taxon>
        <taxon>Viridiplantae</taxon>
        <taxon>Streptophyta</taxon>
        <taxon>Embryophyta</taxon>
        <taxon>Tracheophyta</taxon>
        <taxon>Spermatophyta</taxon>
        <taxon>Magnoliopsida</taxon>
        <taxon>eudicotyledons</taxon>
        <taxon>Gunneridae</taxon>
        <taxon>Pentapetalae</taxon>
        <taxon>asterids</taxon>
        <taxon>lamiids</taxon>
        <taxon>Lamiales</taxon>
        <taxon>Pedaliaceae</taxon>
        <taxon>Sesamum</taxon>
    </lineage>
</organism>
<reference evidence="1" key="2">
    <citation type="journal article" date="2024" name="Plant">
        <title>Genomic evolution and insights into agronomic trait innovations of Sesamum species.</title>
        <authorList>
            <person name="Miao H."/>
            <person name="Wang L."/>
            <person name="Qu L."/>
            <person name="Liu H."/>
            <person name="Sun Y."/>
            <person name="Le M."/>
            <person name="Wang Q."/>
            <person name="Wei S."/>
            <person name="Zheng Y."/>
            <person name="Lin W."/>
            <person name="Duan Y."/>
            <person name="Cao H."/>
            <person name="Xiong S."/>
            <person name="Wang X."/>
            <person name="Wei L."/>
            <person name="Li C."/>
            <person name="Ma Q."/>
            <person name="Ju M."/>
            <person name="Zhao R."/>
            <person name="Li G."/>
            <person name="Mu C."/>
            <person name="Tian Q."/>
            <person name="Mei H."/>
            <person name="Zhang T."/>
            <person name="Gao T."/>
            <person name="Zhang H."/>
        </authorList>
    </citation>
    <scope>NUCLEOTIDE SEQUENCE</scope>
    <source>
        <strain evidence="1">3651</strain>
    </source>
</reference>
<dbReference type="EMBL" id="JACGWO010000006">
    <property type="protein sequence ID" value="KAK4424780.1"/>
    <property type="molecule type" value="Genomic_DNA"/>
</dbReference>
<dbReference type="AlphaFoldDB" id="A0AAE1Y6V0"/>
<dbReference type="Proteomes" id="UP001293254">
    <property type="component" value="Unassembled WGS sequence"/>
</dbReference>
<accession>A0AAE1Y6V0</accession>
<name>A0AAE1Y6V0_9LAMI</name>
<gene>
    <name evidence="1" type="ORF">Salat_1671600</name>
</gene>
<sequence length="103" mass="11330">MGFPSLNPIRGECGTCSLLDLISISQAVESTPAYQRARLIDKGRSSKEGSIRIAPSNYRLRLGQLGYLIPFTPLASVTQCQYRPSRVLSSLARTNRKDFSAPL</sequence>
<keyword evidence="2" id="KW-1185">Reference proteome</keyword>
<proteinExistence type="predicted"/>